<dbReference type="PATRIC" id="fig|1116472.3.peg.2945"/>
<dbReference type="SUPFAM" id="SSF82714">
    <property type="entry name" value="Multidrug efflux transporter AcrB TolC docking domain, DN and DC subdomains"/>
    <property type="match status" value="1"/>
</dbReference>
<dbReference type="Gene3D" id="3.30.70.1320">
    <property type="entry name" value="Multidrug efflux transporter AcrB pore domain like"/>
    <property type="match status" value="1"/>
</dbReference>
<keyword evidence="3" id="KW-1185">Reference proteome</keyword>
<dbReference type="Gene3D" id="3.30.70.1430">
    <property type="entry name" value="Multidrug efflux transporter AcrB pore domain"/>
    <property type="match status" value="2"/>
</dbReference>
<proteinExistence type="predicted"/>
<evidence type="ECO:0000313" key="3">
    <source>
        <dbReference type="Proteomes" id="UP000017842"/>
    </source>
</evidence>
<dbReference type="AlphaFoldDB" id="V5BTW8"/>
<feature type="transmembrane region" description="Helical" evidence="1">
    <location>
        <begin position="465"/>
        <end position="489"/>
    </location>
</feature>
<dbReference type="STRING" id="1116472.MGMO_109c00070"/>
<feature type="transmembrane region" description="Helical" evidence="1">
    <location>
        <begin position="884"/>
        <end position="906"/>
    </location>
</feature>
<dbReference type="InterPro" id="IPR027463">
    <property type="entry name" value="AcrB_DN_DC_subdom"/>
</dbReference>
<dbReference type="EMBL" id="AYLO01000104">
    <property type="protein sequence ID" value="ESS71314.1"/>
    <property type="molecule type" value="Genomic_DNA"/>
</dbReference>
<sequence length="1059" mass="115053">MWIVQIALRRPYTFLVAALLILLSTPYVLSKMPTDIFPNIDIPVVAMLWDYKGMNAKEISDRLAGSVERSMSLIDGIEHSESLSYAGSSVIKVFFHPDTDIRTAIAQVMSSSNSVYRSLPTSTAPPQVIQYSASDLPLVQLGISSSTVPETEVNDLVNNIVRSALQSKPGVAVTNPFGSKSRQVTIDIDPHALLSRGLSPADLVDAMAEQNLILPTGTIKVGSTEYDVTLNGAIAAIPRIGDIPVRTANGTTTLIRDVANVRDGSAPMTTIARQNGERGILNSIFKRGNVSTLDVADHVRQVIPKMLAQMPEGINMKLMFDQSLFVKAAVGNVVHEALIAAGLTAAMILLFLGNWRSTCIIAVSIPLSIMCSLIVLYLIGETINLMTMGGLALAVGILVDDATVEIENIERQMLMGKNPHQAILDGAAEIAMPAFVSTLCICIVFVPMFFLTGVARSLFVPMAEAVVFAMLASYLLSRTLVPTLVMYMMSGHHNRKNQSSANFIARKFKHIHHSFEHGFEIFREYYLILLSHLLMHRLRYGSAFLGFCLLSLTLVPLLGQDLFPAVDAGQIRLHVRAPTGTRIEEMPALIDEIEKVIRERIPSEEIGDILDIIGGPYSTRNTLFGNSGTVETADTEIMVSLRPSNHAPSEDYIKALRAELPNRFPSIEFFFQPADQVSQTLNFGIPAPIDIQFLGGKPEEVMPLVVELNNRLRQIPGLVDAHIYQRTNRPALSLDMNRTQLQQLGLSARNLAQNLLLTLSGSMQTAPTYWLNPSNGNTVNIGVIGNPLELDSIEALMRTPVGGEGNNAPQLLGNLVNLKRSVQPVLVTHYNNNNVFNIYANVEGRDLGSVSADIDRLIEQSQAKLPRGVELIVRGQIQTLNSSFLGLATGLAVAIVLLYLLLVVNFQSWLDPLIIISALPAALAGIAWTLFLTGTTLSIPALTGSIMAMGVVTANSILLVSFARTRLREGVPPLTAALEAASTRLRPVMMTAFAMIIGMLPMAVGWGEGAEQNAPLGRAVIGGLTFATVSTLLFVPIVFASAHRWLDHRFLNRAIPLAE</sequence>
<keyword evidence="1" id="KW-0472">Membrane</keyword>
<dbReference type="Proteomes" id="UP000017842">
    <property type="component" value="Unassembled WGS sequence"/>
</dbReference>
<dbReference type="GO" id="GO:0042910">
    <property type="term" value="F:xenobiotic transmembrane transporter activity"/>
    <property type="evidence" value="ECO:0007669"/>
    <property type="project" value="TreeGrafter"/>
</dbReference>
<feature type="transmembrane region" description="Helical" evidence="1">
    <location>
        <begin position="1019"/>
        <end position="1040"/>
    </location>
</feature>
<comment type="caution">
    <text evidence="2">The sequence shown here is derived from an EMBL/GenBank/DDBJ whole genome shotgun (WGS) entry which is preliminary data.</text>
</comment>
<name>V5BTW8_9GAMM</name>
<feature type="transmembrane region" description="Helical" evidence="1">
    <location>
        <begin position="988"/>
        <end position="1007"/>
    </location>
</feature>
<organism evidence="2 3">
    <name type="scientific">Methyloglobulus morosus KoM1</name>
    <dbReference type="NCBI Taxonomy" id="1116472"/>
    <lineage>
        <taxon>Bacteria</taxon>
        <taxon>Pseudomonadati</taxon>
        <taxon>Pseudomonadota</taxon>
        <taxon>Gammaproteobacteria</taxon>
        <taxon>Methylococcales</taxon>
        <taxon>Methylococcaceae</taxon>
        <taxon>Methyloglobulus</taxon>
    </lineage>
</organism>
<reference evidence="2 3" key="1">
    <citation type="journal article" date="2013" name="Genome Announc.">
        <title>Draft Genome Sequence of the Methanotrophic Gammaproteobacterium Methyloglobulus morosus DSM 22980 Strain KoM1.</title>
        <authorList>
            <person name="Poehlein A."/>
            <person name="Deutzmann J.S."/>
            <person name="Daniel R."/>
            <person name="Simeonova D.D."/>
        </authorList>
    </citation>
    <scope>NUCLEOTIDE SEQUENCE [LARGE SCALE GENOMIC DNA]</scope>
    <source>
        <strain evidence="2 3">KoM1</strain>
    </source>
</reference>
<feature type="transmembrane region" description="Helical" evidence="1">
    <location>
        <begin position="427"/>
        <end position="453"/>
    </location>
</feature>
<dbReference type="RefSeq" id="WP_023495622.1">
    <property type="nucleotide sequence ID" value="NZ_AYLO01000104.1"/>
</dbReference>
<dbReference type="Gene3D" id="3.30.2090.10">
    <property type="entry name" value="Multidrug efflux transporter AcrB TolC docking domain, DN and DC subdomains"/>
    <property type="match status" value="2"/>
</dbReference>
<dbReference type="SUPFAM" id="SSF82866">
    <property type="entry name" value="Multidrug efflux transporter AcrB transmembrane domain"/>
    <property type="match status" value="2"/>
</dbReference>
<dbReference type="Gene3D" id="3.30.70.1440">
    <property type="entry name" value="Multidrug efflux transporter AcrB pore domain"/>
    <property type="match status" value="1"/>
</dbReference>
<accession>V5BTW8</accession>
<dbReference type="SUPFAM" id="SSF82693">
    <property type="entry name" value="Multidrug efflux transporter AcrB pore domain, PN1, PN2, PC1 and PC2 subdomains"/>
    <property type="match status" value="2"/>
</dbReference>
<feature type="transmembrane region" description="Helical" evidence="1">
    <location>
        <begin position="913"/>
        <end position="931"/>
    </location>
</feature>
<dbReference type="Gene3D" id="1.20.1640.10">
    <property type="entry name" value="Multidrug efflux transporter AcrB transmembrane domain"/>
    <property type="match status" value="2"/>
</dbReference>
<keyword evidence="1" id="KW-1133">Transmembrane helix</keyword>
<feature type="transmembrane region" description="Helical" evidence="1">
    <location>
        <begin position="333"/>
        <end position="352"/>
    </location>
</feature>
<dbReference type="PRINTS" id="PR00702">
    <property type="entry name" value="ACRIFLAVINRP"/>
</dbReference>
<dbReference type="InterPro" id="IPR001036">
    <property type="entry name" value="Acrflvin-R"/>
</dbReference>
<feature type="transmembrane region" description="Helical" evidence="1">
    <location>
        <begin position="937"/>
        <end position="960"/>
    </location>
</feature>
<gene>
    <name evidence="2" type="primary">nolG</name>
    <name evidence="2" type="ORF">MGMO_109c00070</name>
</gene>
<evidence type="ECO:0000256" key="1">
    <source>
        <dbReference type="SAM" id="Phobius"/>
    </source>
</evidence>
<dbReference type="Pfam" id="PF00873">
    <property type="entry name" value="ACR_tran"/>
    <property type="match status" value="1"/>
</dbReference>
<evidence type="ECO:0000313" key="2">
    <source>
        <dbReference type="EMBL" id="ESS71314.1"/>
    </source>
</evidence>
<dbReference type="OrthoDB" id="9759330at2"/>
<keyword evidence="1" id="KW-0812">Transmembrane</keyword>
<feature type="transmembrane region" description="Helical" evidence="1">
    <location>
        <begin position="359"/>
        <end position="379"/>
    </location>
</feature>
<dbReference type="eggNOG" id="COG0841">
    <property type="taxonomic scope" value="Bacteria"/>
</dbReference>
<dbReference type="PANTHER" id="PTHR32063">
    <property type="match status" value="1"/>
</dbReference>
<dbReference type="GO" id="GO:0005886">
    <property type="term" value="C:plasma membrane"/>
    <property type="evidence" value="ECO:0007669"/>
    <property type="project" value="TreeGrafter"/>
</dbReference>
<protein>
    <submittedName>
        <fullName evidence="2">Nodulation protein NolG</fullName>
    </submittedName>
</protein>
<dbReference type="PANTHER" id="PTHR32063:SF8">
    <property type="entry name" value="CATION EFFLUX PROTEIN"/>
    <property type="match status" value="1"/>
</dbReference>